<dbReference type="Pfam" id="PF04287">
    <property type="entry name" value="DUF446"/>
    <property type="match status" value="1"/>
</dbReference>
<dbReference type="Gene3D" id="1.20.1440.40">
    <property type="entry name" value="YqcC-like"/>
    <property type="match status" value="1"/>
</dbReference>
<evidence type="ECO:0000313" key="3">
    <source>
        <dbReference type="Proteomes" id="UP000196573"/>
    </source>
</evidence>
<evidence type="ECO:0000259" key="1">
    <source>
        <dbReference type="Pfam" id="PF04287"/>
    </source>
</evidence>
<keyword evidence="3" id="KW-1185">Reference proteome</keyword>
<reference evidence="2 3" key="1">
    <citation type="submission" date="2017-03" db="EMBL/GenBank/DDBJ databases">
        <authorList>
            <person name="Afonso C.L."/>
            <person name="Miller P.J."/>
            <person name="Scott M.A."/>
            <person name="Spackman E."/>
            <person name="Goraichik I."/>
            <person name="Dimitrov K.M."/>
            <person name="Suarez D.L."/>
            <person name="Swayne D.E."/>
        </authorList>
    </citation>
    <scope>NUCLEOTIDE SEQUENCE [LARGE SCALE GENOMIC DNA]</scope>
    <source>
        <strain evidence="2">SB41UT1</strain>
    </source>
</reference>
<protein>
    <recommendedName>
        <fullName evidence="1">YqcC-like domain-containing protein</fullName>
    </recommendedName>
</protein>
<dbReference type="PIRSF" id="PIRSF006257">
    <property type="entry name" value="UCP006257"/>
    <property type="match status" value="1"/>
</dbReference>
<dbReference type="PANTHER" id="PTHR39586">
    <property type="entry name" value="CYTOPLASMIC PROTEIN-RELATED"/>
    <property type="match status" value="1"/>
</dbReference>
<sequence>MSQEVSALLVELEEVLRQEGHWTTITPSFEALSSQEPFCIDTLSVLEWLQWLYIPRLRAMIEHGSALPKGAQVHPYAEEALKGIASGREAILEVVARLDIAMR</sequence>
<dbReference type="GO" id="GO:0044010">
    <property type="term" value="P:single-species biofilm formation"/>
    <property type="evidence" value="ECO:0007669"/>
    <property type="project" value="TreeGrafter"/>
</dbReference>
<dbReference type="EMBL" id="FWPT01000004">
    <property type="protein sequence ID" value="SMA44820.1"/>
    <property type="molecule type" value="Genomic_DNA"/>
</dbReference>
<dbReference type="AlphaFoldDB" id="A0A1X7AIG9"/>
<dbReference type="PANTHER" id="PTHR39586:SF1">
    <property type="entry name" value="CYTOPLASMIC PROTEIN"/>
    <property type="match status" value="1"/>
</dbReference>
<feature type="domain" description="YqcC-like" evidence="1">
    <location>
        <begin position="5"/>
        <end position="99"/>
    </location>
</feature>
<name>A0A1X7AIG9_9GAMM</name>
<dbReference type="Proteomes" id="UP000196573">
    <property type="component" value="Unassembled WGS sequence"/>
</dbReference>
<organism evidence="2 3">
    <name type="scientific">Parendozoicomonas haliclonae</name>
    <dbReference type="NCBI Taxonomy" id="1960125"/>
    <lineage>
        <taxon>Bacteria</taxon>
        <taxon>Pseudomonadati</taxon>
        <taxon>Pseudomonadota</taxon>
        <taxon>Gammaproteobacteria</taxon>
        <taxon>Oceanospirillales</taxon>
        <taxon>Endozoicomonadaceae</taxon>
        <taxon>Parendozoicomonas</taxon>
    </lineage>
</organism>
<gene>
    <name evidence="2" type="ORF">EHSB41UT_01804</name>
</gene>
<dbReference type="InterPro" id="IPR023376">
    <property type="entry name" value="YqcC-like_dom"/>
</dbReference>
<evidence type="ECO:0000313" key="2">
    <source>
        <dbReference type="EMBL" id="SMA44820.1"/>
    </source>
</evidence>
<dbReference type="SUPFAM" id="SSF158452">
    <property type="entry name" value="YqcC-like"/>
    <property type="match status" value="1"/>
</dbReference>
<dbReference type="InterPro" id="IPR007384">
    <property type="entry name" value="UCP006257"/>
</dbReference>
<dbReference type="InterPro" id="IPR036814">
    <property type="entry name" value="YqcC-like_sf"/>
</dbReference>
<accession>A0A1X7AIG9</accession>
<proteinExistence type="predicted"/>
<dbReference type="RefSeq" id="WP_207626607.1">
    <property type="nucleotide sequence ID" value="NZ_CBCSCN010000002.1"/>
</dbReference>